<gene>
    <name evidence="3" type="ORF">KS4_21980</name>
</gene>
<dbReference type="InterPro" id="IPR038157">
    <property type="entry name" value="FeoA_core_dom"/>
</dbReference>
<evidence type="ECO:0000259" key="2">
    <source>
        <dbReference type="SMART" id="SM00899"/>
    </source>
</evidence>
<dbReference type="SUPFAM" id="SSF50037">
    <property type="entry name" value="C-terminal domain of transcriptional repressors"/>
    <property type="match status" value="1"/>
</dbReference>
<keyword evidence="4" id="KW-1185">Reference proteome</keyword>
<dbReference type="InterPro" id="IPR008988">
    <property type="entry name" value="Transcriptional_repressor_C"/>
</dbReference>
<proteinExistence type="predicted"/>
<keyword evidence="1" id="KW-0408">Iron</keyword>
<evidence type="ECO:0000313" key="4">
    <source>
        <dbReference type="Proteomes" id="UP000317369"/>
    </source>
</evidence>
<sequence length="97" mass="10577">MSQSSTPKPITDQLDLSAYTPIHKLNTHQIAEIKHVDASHDDIDRLKAMGICQGRRVQLIQAGDPLILKVVGVRIGVSARLAKSVYTEPCRRTGSGC</sequence>
<dbReference type="InterPro" id="IPR007167">
    <property type="entry name" value="Fe-transptr_FeoA-like"/>
</dbReference>
<dbReference type="Pfam" id="PF04023">
    <property type="entry name" value="FeoA"/>
    <property type="match status" value="1"/>
</dbReference>
<reference evidence="3 4" key="1">
    <citation type="submission" date="2019-02" db="EMBL/GenBank/DDBJ databases">
        <title>Deep-cultivation of Planctomycetes and their phenomic and genomic characterization uncovers novel biology.</title>
        <authorList>
            <person name="Wiegand S."/>
            <person name="Jogler M."/>
            <person name="Boedeker C."/>
            <person name="Pinto D."/>
            <person name="Vollmers J."/>
            <person name="Rivas-Marin E."/>
            <person name="Kohn T."/>
            <person name="Peeters S.H."/>
            <person name="Heuer A."/>
            <person name="Rast P."/>
            <person name="Oberbeckmann S."/>
            <person name="Bunk B."/>
            <person name="Jeske O."/>
            <person name="Meyerdierks A."/>
            <person name="Storesund J.E."/>
            <person name="Kallscheuer N."/>
            <person name="Luecker S."/>
            <person name="Lage O.M."/>
            <person name="Pohl T."/>
            <person name="Merkel B.J."/>
            <person name="Hornburger P."/>
            <person name="Mueller R.-W."/>
            <person name="Bruemmer F."/>
            <person name="Labrenz M."/>
            <person name="Spormann A.M."/>
            <person name="Op den Camp H."/>
            <person name="Overmann J."/>
            <person name="Amann R."/>
            <person name="Jetten M.S.M."/>
            <person name="Mascher T."/>
            <person name="Medema M.H."/>
            <person name="Devos D.P."/>
            <person name="Kaster A.-K."/>
            <person name="Ovreas L."/>
            <person name="Rohde M."/>
            <person name="Galperin M.Y."/>
            <person name="Jogler C."/>
        </authorList>
    </citation>
    <scope>NUCLEOTIDE SEQUENCE [LARGE SCALE GENOMIC DNA]</scope>
    <source>
        <strain evidence="3 4">KS4</strain>
    </source>
</reference>
<evidence type="ECO:0000313" key="3">
    <source>
        <dbReference type="EMBL" id="QDU34136.1"/>
    </source>
</evidence>
<dbReference type="Proteomes" id="UP000317369">
    <property type="component" value="Chromosome"/>
</dbReference>
<protein>
    <submittedName>
        <fullName evidence="3">FeoA domain protein</fullName>
    </submittedName>
</protein>
<dbReference type="EMBL" id="CP036425">
    <property type="protein sequence ID" value="QDU34136.1"/>
    <property type="molecule type" value="Genomic_DNA"/>
</dbReference>
<dbReference type="RefSeq" id="WP_200761159.1">
    <property type="nucleotide sequence ID" value="NZ_CP036425.1"/>
</dbReference>
<dbReference type="SMART" id="SM00899">
    <property type="entry name" value="FeoA"/>
    <property type="match status" value="1"/>
</dbReference>
<organism evidence="3 4">
    <name type="scientific">Poriferisphaera corsica</name>
    <dbReference type="NCBI Taxonomy" id="2528020"/>
    <lineage>
        <taxon>Bacteria</taxon>
        <taxon>Pseudomonadati</taxon>
        <taxon>Planctomycetota</taxon>
        <taxon>Phycisphaerae</taxon>
        <taxon>Phycisphaerales</taxon>
        <taxon>Phycisphaeraceae</taxon>
        <taxon>Poriferisphaera</taxon>
    </lineage>
</organism>
<accession>A0A517YVB9</accession>
<evidence type="ECO:0000256" key="1">
    <source>
        <dbReference type="ARBA" id="ARBA00023004"/>
    </source>
</evidence>
<name>A0A517YVB9_9BACT</name>
<dbReference type="KEGG" id="pcor:KS4_21980"/>
<dbReference type="Gene3D" id="2.30.30.90">
    <property type="match status" value="1"/>
</dbReference>
<dbReference type="AlphaFoldDB" id="A0A517YVB9"/>
<feature type="domain" description="Ferrous iron transporter FeoA-like" evidence="2">
    <location>
        <begin position="20"/>
        <end position="89"/>
    </location>
</feature>
<dbReference type="GO" id="GO:0046914">
    <property type="term" value="F:transition metal ion binding"/>
    <property type="evidence" value="ECO:0007669"/>
    <property type="project" value="InterPro"/>
</dbReference>